<accession>U1MQ13</accession>
<proteinExistence type="predicted"/>
<evidence type="ECO:0000313" key="2">
    <source>
        <dbReference type="EMBL" id="ERG92094.1"/>
    </source>
</evidence>
<dbReference type="Proteomes" id="UP000030649">
    <property type="component" value="Unassembled WGS sequence"/>
</dbReference>
<gene>
    <name evidence="2" type="ORF">J07HQW1_02129</name>
</gene>
<evidence type="ECO:0000313" key="3">
    <source>
        <dbReference type="Proteomes" id="UP000030649"/>
    </source>
</evidence>
<protein>
    <submittedName>
        <fullName evidence="2">Uncharacterized protein</fullName>
    </submittedName>
</protein>
<feature type="region of interest" description="Disordered" evidence="1">
    <location>
        <begin position="1"/>
        <end position="30"/>
    </location>
</feature>
<evidence type="ECO:0000256" key="1">
    <source>
        <dbReference type="SAM" id="MobiDB-lite"/>
    </source>
</evidence>
<dbReference type="STRING" id="1238424.J07HQW1_02129"/>
<dbReference type="AlphaFoldDB" id="U1MQ13"/>
<name>U1MQ13_9EURY</name>
<dbReference type="HOGENOM" id="CLU_3401551_0_0_2"/>
<dbReference type="EMBL" id="KE356560">
    <property type="protein sequence ID" value="ERG92094.1"/>
    <property type="molecule type" value="Genomic_DNA"/>
</dbReference>
<organism evidence="2 3">
    <name type="scientific">Haloquadratum walsbyi J07HQW1</name>
    <dbReference type="NCBI Taxonomy" id="1238424"/>
    <lineage>
        <taxon>Archaea</taxon>
        <taxon>Methanobacteriati</taxon>
        <taxon>Methanobacteriota</taxon>
        <taxon>Stenosarchaea group</taxon>
        <taxon>Halobacteria</taxon>
        <taxon>Halobacteriales</taxon>
        <taxon>Haloferacaceae</taxon>
        <taxon>Haloquadratum</taxon>
    </lineage>
</organism>
<sequence>MSENIGVEVSNRHHSEEEDFNTPKQFSVLI</sequence>
<reference evidence="2 3" key="1">
    <citation type="journal article" date="2013" name="PLoS ONE">
        <title>Assembly-driven community genomics of a hypersaline microbial ecosystem.</title>
        <authorList>
            <person name="Podell S."/>
            <person name="Ugalde J.A."/>
            <person name="Narasingarao P."/>
            <person name="Banfield J.F."/>
            <person name="Heidelberg K.B."/>
            <person name="Allen E.E."/>
        </authorList>
    </citation>
    <scope>NUCLEOTIDE SEQUENCE [LARGE SCALE GENOMIC DNA]</scope>
    <source>
        <strain evidence="3">J07HQW1</strain>
    </source>
</reference>